<keyword evidence="4" id="KW-0732">Signal</keyword>
<feature type="signal peptide" evidence="4">
    <location>
        <begin position="1"/>
        <end position="23"/>
    </location>
</feature>
<accession>A0ABZ2KMZ2</accession>
<gene>
    <name evidence="5" type="ORF">LZC95_24885</name>
</gene>
<evidence type="ECO:0000256" key="3">
    <source>
        <dbReference type="SAM" id="MobiDB-lite"/>
    </source>
</evidence>
<sequence length="584" mass="62895">MLRHLVATSSLVFLASACGSSSSAPSETPPVPSASLPTPPASLVSGAGDTSGASGSTPKKGAPSVAERVKQFAPVKLTADVSKLPPSEKAALDKLIAAAKLIDPLFARQAYRDNVNVRAKLVTDTSPEGKAKLEYFDIMRGPWDRQDHFKPFAIDRERPKGAGFYPEDLTADDFRAYVAAHPAEKAKLEAERTVISREGDKLVATPYSEAYAEWLKPAAGLLLEAAKLTSDKTLKTFLTTRAAAFSSNDYYASDKAWMDLDGLVEITIGPYETYEDDLLGRKASYEAFVTVADPAASAKLARYKKLLPAMEAHLPIPKEVQTKRGAASPIRVVDLVFTAGDARKSVQTIAFNLPNDERVRKEKGAKKVMLRNLIEKKFDVILRPIAERVLVPAQLENLSAEAFFDEVLFHELSHSLGPAFVNANGKKTEVRVVLGASYSAVEEAKADVMGAYNILYMIERGELPKELHDKLLVSYFAGLLRGVRFGVAEAHGQGNALQINRYLEEGAVSFDDASGRFSIDLPKLEASIGKLVHDLCMLQATGDKAGVDAALAKYGVESAPIAKATSGLTGIPVDVTPSYPLAGE</sequence>
<evidence type="ECO:0000256" key="4">
    <source>
        <dbReference type="SAM" id="SignalP"/>
    </source>
</evidence>
<keyword evidence="6" id="KW-1185">Reference proteome</keyword>
<keyword evidence="2" id="KW-0378">Hydrolase</keyword>
<feature type="compositionally biased region" description="Low complexity" evidence="3">
    <location>
        <begin position="41"/>
        <end position="57"/>
    </location>
</feature>
<evidence type="ECO:0000256" key="2">
    <source>
        <dbReference type="ARBA" id="ARBA00022801"/>
    </source>
</evidence>
<feature type="chain" id="PRO_5047117765" description="Peptidase family M49" evidence="4">
    <location>
        <begin position="24"/>
        <end position="584"/>
    </location>
</feature>
<dbReference type="InterPro" id="IPR039461">
    <property type="entry name" value="Peptidase_M49"/>
</dbReference>
<dbReference type="Gene3D" id="3.30.540.30">
    <property type="match status" value="1"/>
</dbReference>
<evidence type="ECO:0000256" key="1">
    <source>
        <dbReference type="ARBA" id="ARBA00022723"/>
    </source>
</evidence>
<proteinExistence type="predicted"/>
<evidence type="ECO:0008006" key="7">
    <source>
        <dbReference type="Google" id="ProtNLM"/>
    </source>
</evidence>
<evidence type="ECO:0000313" key="6">
    <source>
        <dbReference type="Proteomes" id="UP001379533"/>
    </source>
</evidence>
<dbReference type="Pfam" id="PF03571">
    <property type="entry name" value="Peptidase_M49"/>
    <property type="match status" value="1"/>
</dbReference>
<reference evidence="5 6" key="1">
    <citation type="submission" date="2021-12" db="EMBL/GenBank/DDBJ databases">
        <title>Discovery of the Pendulisporaceae a myxobacterial family with distinct sporulation behavior and unique specialized metabolism.</title>
        <authorList>
            <person name="Garcia R."/>
            <person name="Popoff A."/>
            <person name="Bader C.D."/>
            <person name="Loehr J."/>
            <person name="Walesch S."/>
            <person name="Walt C."/>
            <person name="Boldt J."/>
            <person name="Bunk B."/>
            <person name="Haeckl F.J.F.P.J."/>
            <person name="Gunesch A.P."/>
            <person name="Birkelbach J."/>
            <person name="Nuebel U."/>
            <person name="Pietschmann T."/>
            <person name="Bach T."/>
            <person name="Mueller R."/>
        </authorList>
    </citation>
    <scope>NUCLEOTIDE SEQUENCE [LARGE SCALE GENOMIC DNA]</scope>
    <source>
        <strain evidence="5 6">MSr12523</strain>
    </source>
</reference>
<protein>
    <recommendedName>
        <fullName evidence="7">Peptidase family M49</fullName>
    </recommendedName>
</protein>
<dbReference type="Proteomes" id="UP001379533">
    <property type="component" value="Chromosome"/>
</dbReference>
<dbReference type="PANTHER" id="PTHR23422:SF9">
    <property type="entry name" value="ZN-DEPENDENT HYDROLASE"/>
    <property type="match status" value="1"/>
</dbReference>
<name>A0ABZ2KMZ2_9BACT</name>
<feature type="region of interest" description="Disordered" evidence="3">
    <location>
        <begin position="21"/>
        <end position="66"/>
    </location>
</feature>
<keyword evidence="1" id="KW-0479">Metal-binding</keyword>
<evidence type="ECO:0000313" key="5">
    <source>
        <dbReference type="EMBL" id="WXB00039.1"/>
    </source>
</evidence>
<organism evidence="5 6">
    <name type="scientific">Pendulispora brunnea</name>
    <dbReference type="NCBI Taxonomy" id="2905690"/>
    <lineage>
        <taxon>Bacteria</taxon>
        <taxon>Pseudomonadati</taxon>
        <taxon>Myxococcota</taxon>
        <taxon>Myxococcia</taxon>
        <taxon>Myxococcales</taxon>
        <taxon>Sorangiineae</taxon>
        <taxon>Pendulisporaceae</taxon>
        <taxon>Pendulispora</taxon>
    </lineage>
</organism>
<dbReference type="RefSeq" id="WP_394850680.1">
    <property type="nucleotide sequence ID" value="NZ_CP089982.1"/>
</dbReference>
<feature type="compositionally biased region" description="Pro residues" evidence="3">
    <location>
        <begin position="27"/>
        <end position="40"/>
    </location>
</feature>
<dbReference type="PROSITE" id="PS51257">
    <property type="entry name" value="PROKAR_LIPOPROTEIN"/>
    <property type="match status" value="1"/>
</dbReference>
<dbReference type="EMBL" id="CP089982">
    <property type="protein sequence ID" value="WXB00039.1"/>
    <property type="molecule type" value="Genomic_DNA"/>
</dbReference>
<dbReference type="PANTHER" id="PTHR23422">
    <property type="entry name" value="DIPEPTIDYL PEPTIDASE III-RELATED"/>
    <property type="match status" value="1"/>
</dbReference>